<organism evidence="14 15">
    <name type="scientific">Talaromyces atroroseus</name>
    <dbReference type="NCBI Taxonomy" id="1441469"/>
    <lineage>
        <taxon>Eukaryota</taxon>
        <taxon>Fungi</taxon>
        <taxon>Dikarya</taxon>
        <taxon>Ascomycota</taxon>
        <taxon>Pezizomycotina</taxon>
        <taxon>Eurotiomycetes</taxon>
        <taxon>Eurotiomycetidae</taxon>
        <taxon>Eurotiales</taxon>
        <taxon>Trichocomaceae</taxon>
        <taxon>Talaromyces</taxon>
        <taxon>Talaromyces sect. Trachyspermi</taxon>
    </lineage>
</organism>
<dbReference type="Pfam" id="PF09494">
    <property type="entry name" value="Slx4"/>
    <property type="match status" value="1"/>
</dbReference>
<evidence type="ECO:0000256" key="6">
    <source>
        <dbReference type="ARBA" id="ARBA00022763"/>
    </source>
</evidence>
<feature type="region of interest" description="Disordered" evidence="13">
    <location>
        <begin position="690"/>
        <end position="766"/>
    </location>
</feature>
<dbReference type="OrthoDB" id="329139at2759"/>
<keyword evidence="8 11" id="KW-0234">DNA repair</keyword>
<evidence type="ECO:0000256" key="7">
    <source>
        <dbReference type="ARBA" id="ARBA00023172"/>
    </source>
</evidence>
<comment type="function">
    <text evidence="10">Component of the EKC/KEOPS complex that is required for the formation of a threonylcarbamoyl group on adenosine at position 37 (t(6)A37) in tRNAs that read codons beginning with adenine. The complex is probably involved in the transfer of the threonylcarbamoyl moiety of threonylcarbamoyl-AMP (TC-AMP) to the N6 group of A37. CGI121 acts as an allosteric effector that regulates the t(6)A activity of the complex. The EKC/KEOPS complex also promotes both telomere uncapping and telomere elongation. The complex is required for efficient recruitment of transcriptional coactivators. CGI121 is not required for tRNA modification.</text>
</comment>
<protein>
    <recommendedName>
        <fullName evidence="11">Structure-specific endonuclease subunit SLX4</fullName>
    </recommendedName>
</protein>
<dbReference type="InterPro" id="IPR013926">
    <property type="entry name" value="CGI121/TPRKB"/>
</dbReference>
<evidence type="ECO:0000256" key="12">
    <source>
        <dbReference type="RuleBase" id="RU004398"/>
    </source>
</evidence>
<dbReference type="Proteomes" id="UP000214365">
    <property type="component" value="Unassembled WGS sequence"/>
</dbReference>
<feature type="compositionally biased region" description="Polar residues" evidence="13">
    <location>
        <begin position="392"/>
        <end position="404"/>
    </location>
</feature>
<comment type="PTM">
    <text evidence="11">Phosphorylated in response to DNA damage.</text>
</comment>
<evidence type="ECO:0000256" key="11">
    <source>
        <dbReference type="HAMAP-Rule" id="MF_03110"/>
    </source>
</evidence>
<evidence type="ECO:0000256" key="1">
    <source>
        <dbReference type="ARBA" id="ARBA00004123"/>
    </source>
</evidence>
<dbReference type="GO" id="GO:0000408">
    <property type="term" value="C:EKC/KEOPS complex"/>
    <property type="evidence" value="ECO:0007669"/>
    <property type="project" value="TreeGrafter"/>
</dbReference>
<dbReference type="GO" id="GO:0006281">
    <property type="term" value="P:DNA repair"/>
    <property type="evidence" value="ECO:0007669"/>
    <property type="project" value="UniProtKB-UniRule"/>
</dbReference>
<evidence type="ECO:0000313" key="14">
    <source>
        <dbReference type="EMBL" id="OKL56385.1"/>
    </source>
</evidence>
<dbReference type="GO" id="GO:0006260">
    <property type="term" value="P:DNA replication"/>
    <property type="evidence" value="ECO:0007669"/>
    <property type="project" value="InterPro"/>
</dbReference>
<comment type="subunit">
    <text evidence="11">Forms a heterodimer with SLX1.</text>
</comment>
<dbReference type="AlphaFoldDB" id="A0A225APN7"/>
<dbReference type="InterPro" id="IPR027784">
    <property type="entry name" value="Slx4_ascomycetes"/>
</dbReference>
<feature type="compositionally biased region" description="Polar residues" evidence="13">
    <location>
        <begin position="338"/>
        <end position="349"/>
    </location>
</feature>
<feature type="compositionally biased region" description="Basic residues" evidence="13">
    <location>
        <begin position="563"/>
        <end position="575"/>
    </location>
</feature>
<feature type="compositionally biased region" description="Polar residues" evidence="13">
    <location>
        <begin position="702"/>
        <end position="715"/>
    </location>
</feature>
<dbReference type="SUPFAM" id="SSF143870">
    <property type="entry name" value="PF0523-like"/>
    <property type="match status" value="1"/>
</dbReference>
<proteinExistence type="inferred from homology"/>
<feature type="compositionally biased region" description="Acidic residues" evidence="13">
    <location>
        <begin position="540"/>
        <end position="558"/>
    </location>
</feature>
<dbReference type="GO" id="GO:0002949">
    <property type="term" value="P:tRNA threonylcarbamoyladenosine modification"/>
    <property type="evidence" value="ECO:0007669"/>
    <property type="project" value="TreeGrafter"/>
</dbReference>
<keyword evidence="9 11" id="KW-0539">Nucleus</keyword>
<dbReference type="PANTHER" id="PTHR15840:SF10">
    <property type="entry name" value="EKC_KEOPS COMPLEX SUBUNIT TPRKB"/>
    <property type="match status" value="1"/>
</dbReference>
<dbReference type="InterPro" id="IPR018574">
    <property type="entry name" value="Structure-sp_endonuc_su_Slx4"/>
</dbReference>
<keyword evidence="6 11" id="KW-0227">DNA damage</keyword>
<sequence length="1029" mass="113381">MSLLETVCLSHVPDNIPVHVALYKDLKNAGFLRTQLISGNADFQYAFIDASVILSRQHVFAAVFRAVNDHINDRLISYNVHSEIVVSLSPTNNIADSFRRFGITDATKNLLVVKVSVNPEVTHESVAKHLESVVEATPVPFTDETLSLMSDLGRIRKIYKISQPAGKLGNGEVVNGTRALEAPIIDTEKVSLSSPLPRRDFPSFAQGPQLPAARIFRHTTSTSILYNKPCHAGYCSPAHKMSIFRPATGIPPNMTSNLEAIVIPSSSPEQNWARSVSPCTPARLFGLPPLSSSPPSLPQPSEVLKSVVTGQSELQSPLTRNIAKANALLSTIDKHNTNEPSTRAVQLGTSKAKTARNRKTAKPQETQNKILKGRVAKAAVSKAKPIADDKNTTNSQQKDVSNTPKADRERTLDLEGLNLDEALRRRLDWTPPKSAPVISLDEDSVSQSSCTNTSFGDILRDYHYNRKSSLPESMPTRKEGKATKRRRLELVEFDIQQAKLPNKQQTEKPKKDSETRKTKAKPRKPPKTITARVTARYEPIDDPLEVLSCDEEPLDGADDTATKKKPTKQKKKRSAKQNEPEHIILSPDAATKSLNDQNFLFGTCSQLERDGPPTSFEETQKALWMSKSLVSEKASRVSSSSRSVATRFTGTKSHWNVAARDFDGAVVQPEIIDMTNSPYTSITFDRITSETAKRDAPKANSPVPSSRILKSNLTVNKDEPLNTISRTDTQHASSNHKSAVVEHDITSSTEQPQTRPPDMPNFNGYTDTELSKQIAAYGFKAIRGRKKMIDLLEKCWQNKHDKAKSAVSLPTANSEVVSAAASTSTVVGEQAREKPSGKSKKTKLSDSEPKASKKKKTYKPATKTNKKSEEKSSSLPEPTSIITIDEIQDSEEEIIPSPTRIRMQREGSSRQTTPVISCLTLGNKGKRSLASSKTSTTSNTDASIPDLFGQITKAIRLQQRPQKSSQQGRLIERLTWHEKILLYDPIILEDLATWLNTEGFALVGEDGEVSAGFVRGWCESQGICCTYRS</sequence>
<evidence type="ECO:0000256" key="2">
    <source>
        <dbReference type="ARBA" id="ARBA00005546"/>
    </source>
</evidence>
<name>A0A225APN7_TALAT</name>
<gene>
    <name evidence="11" type="primary">SLX4</name>
    <name evidence="14" type="ORF">UA08_08334</name>
</gene>
<keyword evidence="15" id="KW-1185">Reference proteome</keyword>
<feature type="region of interest" description="Disordered" evidence="13">
    <location>
        <begin position="335"/>
        <end position="414"/>
    </location>
</feature>
<keyword evidence="7 11" id="KW-0233">DNA recombination</keyword>
<feature type="compositionally biased region" description="Low complexity" evidence="13">
    <location>
        <begin position="873"/>
        <end position="885"/>
    </location>
</feature>
<evidence type="ECO:0000256" key="13">
    <source>
        <dbReference type="SAM" id="MobiDB-lite"/>
    </source>
</evidence>
<dbReference type="GO" id="GO:0017108">
    <property type="term" value="F:5'-flap endonuclease activity"/>
    <property type="evidence" value="ECO:0007669"/>
    <property type="project" value="InterPro"/>
</dbReference>
<keyword evidence="4 11" id="KW-0597">Phosphoprotein</keyword>
<evidence type="ECO:0000256" key="3">
    <source>
        <dbReference type="ARBA" id="ARBA00006661"/>
    </source>
</evidence>
<dbReference type="EMBL" id="LFMY01000014">
    <property type="protein sequence ID" value="OKL56385.1"/>
    <property type="molecule type" value="Genomic_DNA"/>
</dbReference>
<dbReference type="GO" id="GO:0006310">
    <property type="term" value="P:DNA recombination"/>
    <property type="evidence" value="ECO:0007669"/>
    <property type="project" value="UniProtKB-UniRule"/>
</dbReference>
<dbReference type="GeneID" id="31008090"/>
<dbReference type="PANTHER" id="PTHR15840">
    <property type="entry name" value="CGI-121 FAMILY MEMBER"/>
    <property type="match status" value="1"/>
</dbReference>
<feature type="region of interest" description="Disordered" evidence="13">
    <location>
        <begin position="492"/>
        <end position="579"/>
    </location>
</feature>
<evidence type="ECO:0000256" key="5">
    <source>
        <dbReference type="ARBA" id="ARBA00022694"/>
    </source>
</evidence>
<dbReference type="GO" id="GO:0005829">
    <property type="term" value="C:cytosol"/>
    <property type="evidence" value="ECO:0007669"/>
    <property type="project" value="TreeGrafter"/>
</dbReference>
<evidence type="ECO:0000313" key="15">
    <source>
        <dbReference type="Proteomes" id="UP000214365"/>
    </source>
</evidence>
<comment type="caution">
    <text evidence="14">The sequence shown here is derived from an EMBL/GenBank/DDBJ whole genome shotgun (WGS) entry which is preliminary data.</text>
</comment>
<evidence type="ECO:0000256" key="9">
    <source>
        <dbReference type="ARBA" id="ARBA00023242"/>
    </source>
</evidence>
<dbReference type="Gene3D" id="3.30.2380.10">
    <property type="entry name" value="CGI121/TPRKB"/>
    <property type="match status" value="1"/>
</dbReference>
<comment type="subcellular location">
    <subcellularLocation>
        <location evidence="1 11">Nucleus</location>
    </subcellularLocation>
</comment>
<comment type="similarity">
    <text evidence="3 11">Belongs to the SLX4 family.</text>
</comment>
<dbReference type="RefSeq" id="XP_020116506.1">
    <property type="nucleotide sequence ID" value="XM_020263245.1"/>
</dbReference>
<dbReference type="GO" id="GO:0033557">
    <property type="term" value="C:Slx1-Slx4 complex"/>
    <property type="evidence" value="ECO:0007669"/>
    <property type="project" value="UniProtKB-UniRule"/>
</dbReference>
<dbReference type="InterPro" id="IPR036504">
    <property type="entry name" value="CGI121/TPRKB_sf"/>
</dbReference>
<comment type="similarity">
    <text evidence="2 12">Belongs to the CGI121/TPRKB family.</text>
</comment>
<reference evidence="14 15" key="1">
    <citation type="submission" date="2015-06" db="EMBL/GenBank/DDBJ databases">
        <title>Talaromyces atroroseus IBT 11181 draft genome.</title>
        <authorList>
            <person name="Rasmussen K.B."/>
            <person name="Rasmussen S."/>
            <person name="Petersen B."/>
            <person name="Sicheritz-Ponten T."/>
            <person name="Mortensen U.H."/>
            <person name="Thrane U."/>
        </authorList>
    </citation>
    <scope>NUCLEOTIDE SEQUENCE [LARGE SCALE GENOMIC DNA]</scope>
    <source>
        <strain evidence="14 15">IBT 11181</strain>
    </source>
</reference>
<dbReference type="CDD" id="cd22999">
    <property type="entry name" value="SAP_SLX4"/>
    <property type="match status" value="1"/>
</dbReference>
<comment type="function">
    <text evidence="11">Regulatory subunit of the SLX1-SLX4 structure-specific endonuclease that resolves DNA secondary structures generated during DNA repair and recombination. Has endonuclease activity towards branched DNA substrates, introducing single-strand cuts in duplex DNA close to junctions with ss-DNA.</text>
</comment>
<dbReference type="Pfam" id="PF08617">
    <property type="entry name" value="CGI-121"/>
    <property type="match status" value="1"/>
</dbReference>
<keyword evidence="5" id="KW-0819">tRNA processing</keyword>
<dbReference type="HAMAP" id="MF_03110">
    <property type="entry name" value="Endonuc_su_Slx4"/>
    <property type="match status" value="1"/>
</dbReference>
<feature type="compositionally biased region" description="Low complexity" evidence="13">
    <location>
        <begin position="811"/>
        <end position="827"/>
    </location>
</feature>
<evidence type="ECO:0000256" key="10">
    <source>
        <dbReference type="ARBA" id="ARBA00025043"/>
    </source>
</evidence>
<evidence type="ECO:0000256" key="8">
    <source>
        <dbReference type="ARBA" id="ARBA00023204"/>
    </source>
</evidence>
<accession>A0A225APN7</accession>
<dbReference type="STRING" id="1441469.A0A225APN7"/>
<evidence type="ECO:0000256" key="4">
    <source>
        <dbReference type="ARBA" id="ARBA00022553"/>
    </source>
</evidence>
<feature type="compositionally biased region" description="Polar residues" evidence="13">
    <location>
        <begin position="722"/>
        <end position="737"/>
    </location>
</feature>
<feature type="region of interest" description="Disordered" evidence="13">
    <location>
        <begin position="803"/>
        <end position="913"/>
    </location>
</feature>
<feature type="compositionally biased region" description="Basic and acidic residues" evidence="13">
    <location>
        <begin position="505"/>
        <end position="517"/>
    </location>
</feature>